<organism evidence="1 2">
    <name type="scientific">Cohnella lupini</name>
    <dbReference type="NCBI Taxonomy" id="1294267"/>
    <lineage>
        <taxon>Bacteria</taxon>
        <taxon>Bacillati</taxon>
        <taxon>Bacillota</taxon>
        <taxon>Bacilli</taxon>
        <taxon>Bacillales</taxon>
        <taxon>Paenibacillaceae</taxon>
        <taxon>Cohnella</taxon>
    </lineage>
</organism>
<proteinExistence type="predicted"/>
<protein>
    <submittedName>
        <fullName evidence="1">Uncharacterized protein</fullName>
    </submittedName>
</protein>
<dbReference type="AlphaFoldDB" id="A0A3D9HZE9"/>
<sequence length="56" mass="6420">MKNSLTLQVNKEQIVQHLETCIEIESKKDDDRTAKVLGNLRQEILEGSFDYGGIRD</sequence>
<accession>A0A3D9HZE9</accession>
<dbReference type="Proteomes" id="UP000256869">
    <property type="component" value="Unassembled WGS sequence"/>
</dbReference>
<keyword evidence="2" id="KW-1185">Reference proteome</keyword>
<name>A0A3D9HZE9_9BACL</name>
<evidence type="ECO:0000313" key="1">
    <source>
        <dbReference type="EMBL" id="RED54780.1"/>
    </source>
</evidence>
<reference evidence="1 2" key="1">
    <citation type="submission" date="2018-07" db="EMBL/GenBank/DDBJ databases">
        <title>Genomic Encyclopedia of Type Strains, Phase III (KMG-III): the genomes of soil and plant-associated and newly described type strains.</title>
        <authorList>
            <person name="Whitman W."/>
        </authorList>
    </citation>
    <scope>NUCLEOTIDE SEQUENCE [LARGE SCALE GENOMIC DNA]</scope>
    <source>
        <strain evidence="1 2">CECT 8236</strain>
    </source>
</reference>
<gene>
    <name evidence="1" type="ORF">DFP95_12136</name>
</gene>
<evidence type="ECO:0000313" key="2">
    <source>
        <dbReference type="Proteomes" id="UP000256869"/>
    </source>
</evidence>
<comment type="caution">
    <text evidence="1">The sequence shown here is derived from an EMBL/GenBank/DDBJ whole genome shotgun (WGS) entry which is preliminary data.</text>
</comment>
<dbReference type="EMBL" id="QRDY01000021">
    <property type="protein sequence ID" value="RED54780.1"/>
    <property type="molecule type" value="Genomic_DNA"/>
</dbReference>